<feature type="binding site" evidence="11">
    <location>
        <begin position="337"/>
        <end position="338"/>
    </location>
    <ligand>
        <name>ATP</name>
        <dbReference type="ChEBI" id="CHEBI:30616"/>
    </ligand>
</feature>
<evidence type="ECO:0000256" key="1">
    <source>
        <dbReference type="ARBA" id="ARBA00001936"/>
    </source>
</evidence>
<dbReference type="NCBIfam" id="TIGR00768">
    <property type="entry name" value="rimK_fam"/>
    <property type="match status" value="1"/>
</dbReference>
<dbReference type="Pfam" id="PF18030">
    <property type="entry name" value="Rimk_N"/>
    <property type="match status" value="1"/>
</dbReference>
<feature type="binding site" evidence="11">
    <location>
        <position position="300"/>
    </location>
    <ligand>
        <name>ATP</name>
        <dbReference type="ChEBI" id="CHEBI:30616"/>
    </ligand>
</feature>
<dbReference type="GO" id="GO:0018169">
    <property type="term" value="F:ribosomal S6-glutamic acid ligase activity"/>
    <property type="evidence" value="ECO:0007669"/>
    <property type="project" value="TreeGrafter"/>
</dbReference>
<dbReference type="Gene3D" id="2.40.70.10">
    <property type="entry name" value="Acid Proteases"/>
    <property type="match status" value="1"/>
</dbReference>
<organism evidence="13 14">
    <name type="scientific">Hyphomonas oceanitis SCH89</name>
    <dbReference type="NCBI Taxonomy" id="1280953"/>
    <lineage>
        <taxon>Bacteria</taxon>
        <taxon>Pseudomonadati</taxon>
        <taxon>Pseudomonadota</taxon>
        <taxon>Alphaproteobacteria</taxon>
        <taxon>Hyphomonadales</taxon>
        <taxon>Hyphomonadaceae</taxon>
        <taxon>Hyphomonas</taxon>
    </lineage>
</organism>
<dbReference type="GO" id="GO:0006412">
    <property type="term" value="P:translation"/>
    <property type="evidence" value="ECO:0007669"/>
    <property type="project" value="UniProtKB-KW"/>
</dbReference>
<feature type="binding site" evidence="11">
    <location>
        <position position="419"/>
    </location>
    <ligand>
        <name>Mg(2+)</name>
        <dbReference type="ChEBI" id="CHEBI:18420"/>
        <label>2</label>
    </ligand>
</feature>
<feature type="binding site" evidence="11">
    <location>
        <position position="419"/>
    </location>
    <ligand>
        <name>Mn(2+)</name>
        <dbReference type="ChEBI" id="CHEBI:29035"/>
        <label>1</label>
    </ligand>
</feature>
<dbReference type="Gene3D" id="3.30.1490.20">
    <property type="entry name" value="ATP-grasp fold, A domain"/>
    <property type="match status" value="1"/>
</dbReference>
<dbReference type="FunFam" id="3.30.1490.20:FF:000005">
    <property type="entry name" value="Probable alpha-L-glutamate ligase 1"/>
    <property type="match status" value="1"/>
</dbReference>
<evidence type="ECO:0000256" key="5">
    <source>
        <dbReference type="ARBA" id="ARBA00022840"/>
    </source>
</evidence>
<dbReference type="STRING" id="1280953.HOC_09949"/>
<evidence type="ECO:0000313" key="13">
    <source>
        <dbReference type="EMBL" id="KDA02534.1"/>
    </source>
</evidence>
<dbReference type="InterPro" id="IPR011761">
    <property type="entry name" value="ATP-grasp"/>
</dbReference>
<evidence type="ECO:0000256" key="9">
    <source>
        <dbReference type="ARBA" id="ARBA00061239"/>
    </source>
</evidence>
<feature type="binding site" evidence="11">
    <location>
        <position position="419"/>
    </location>
    <ligand>
        <name>Mn(2+)</name>
        <dbReference type="ChEBI" id="CHEBI:29035"/>
        <label>2</label>
    </ligand>
</feature>
<feature type="domain" description="ATP-grasp" evidence="12">
    <location>
        <begin position="263"/>
        <end position="446"/>
    </location>
</feature>
<comment type="similarity">
    <text evidence="11">Belongs to the RimK family.</text>
</comment>
<keyword evidence="8 11" id="KW-0464">Manganese</keyword>
<dbReference type="GO" id="GO:0005737">
    <property type="term" value="C:cytoplasm"/>
    <property type="evidence" value="ECO:0007669"/>
    <property type="project" value="TreeGrafter"/>
</dbReference>
<keyword evidence="5 11" id="KW-0067">ATP-binding</keyword>
<evidence type="ECO:0000256" key="10">
    <source>
        <dbReference type="ARBA" id="ARBA00072141"/>
    </source>
</evidence>
<protein>
    <recommendedName>
        <fullName evidence="10 11">Probable alpha-L-glutamate ligase</fullName>
        <ecNumber evidence="11">6.3.2.-</ecNumber>
    </recommendedName>
</protein>
<evidence type="ECO:0000256" key="3">
    <source>
        <dbReference type="ARBA" id="ARBA00022723"/>
    </source>
</evidence>
<dbReference type="InterPro" id="IPR013815">
    <property type="entry name" value="ATP_grasp_subdomain_1"/>
</dbReference>
<evidence type="ECO:0000256" key="11">
    <source>
        <dbReference type="HAMAP-Rule" id="MF_01552"/>
    </source>
</evidence>
<feature type="binding site" evidence="11">
    <location>
        <position position="346"/>
    </location>
    <ligand>
        <name>ATP</name>
        <dbReference type="ChEBI" id="CHEBI:30616"/>
    </ligand>
</feature>
<dbReference type="OrthoDB" id="3865600at2"/>
<keyword evidence="14" id="KW-1185">Reference proteome</keyword>
<evidence type="ECO:0000256" key="7">
    <source>
        <dbReference type="ARBA" id="ARBA00022917"/>
    </source>
</evidence>
<dbReference type="InterPro" id="IPR041107">
    <property type="entry name" value="Rimk_N"/>
</dbReference>
<dbReference type="InterPro" id="IPR004666">
    <property type="entry name" value="Rp_bS6_RimK/Lys_biosynth_LsyX"/>
</dbReference>
<dbReference type="eggNOG" id="COG4067">
    <property type="taxonomic scope" value="Bacteria"/>
</dbReference>
<feature type="binding site" evidence="11">
    <location>
        <begin position="370"/>
        <end position="372"/>
    </location>
    <ligand>
        <name>ATP</name>
        <dbReference type="ChEBI" id="CHEBI:30616"/>
    </ligand>
</feature>
<accession>A0A059G735</accession>
<dbReference type="GO" id="GO:0009432">
    <property type="term" value="P:SOS response"/>
    <property type="evidence" value="ECO:0007669"/>
    <property type="project" value="TreeGrafter"/>
</dbReference>
<keyword evidence="7 11" id="KW-0648">Protein biosynthesis</keyword>
<dbReference type="NCBIfam" id="NF007764">
    <property type="entry name" value="PRK10446.1"/>
    <property type="match status" value="1"/>
</dbReference>
<dbReference type="PANTHER" id="PTHR21621">
    <property type="entry name" value="RIBOSOMAL PROTEIN S6 MODIFICATION PROTEIN"/>
    <property type="match status" value="1"/>
</dbReference>
<comment type="cofactor">
    <cofactor evidence="11">
        <name>Mg(2+)</name>
        <dbReference type="ChEBI" id="CHEBI:18420"/>
    </cofactor>
    <cofactor evidence="11">
        <name>Mn(2+)</name>
        <dbReference type="ChEBI" id="CHEBI:29035"/>
    </cofactor>
    <text evidence="11">Binds 2 magnesium or manganese ions per subunit.</text>
</comment>
<dbReference type="PANTHER" id="PTHR21621:SF7">
    <property type="entry name" value="RIBOSOMAL PROTEIN BS6--L-GLUTAMATE LIGASE"/>
    <property type="match status" value="1"/>
</dbReference>
<comment type="similarity">
    <text evidence="9">In the C-terminal section; belongs to the RimK family.</text>
</comment>
<keyword evidence="6 11" id="KW-0460">Magnesium</keyword>
<comment type="caution">
    <text evidence="13">The sequence shown here is derived from an EMBL/GenBank/DDBJ whole genome shotgun (WGS) entry which is preliminary data.</text>
</comment>
<dbReference type="Pfam" id="PF05618">
    <property type="entry name" value="Zn_protease"/>
    <property type="match status" value="1"/>
</dbReference>
<name>A0A059G735_9PROT</name>
<dbReference type="AlphaFoldDB" id="A0A059G735"/>
<dbReference type="SUPFAM" id="SSF56059">
    <property type="entry name" value="Glutathione synthetase ATP-binding domain-like"/>
    <property type="match status" value="1"/>
</dbReference>
<keyword evidence="3 11" id="KW-0479">Metal-binding</keyword>
<dbReference type="Gene3D" id="3.40.50.20">
    <property type="match status" value="1"/>
</dbReference>
<keyword evidence="2 11" id="KW-0436">Ligase</keyword>
<dbReference type="PATRIC" id="fig|1280953.3.peg.2011"/>
<dbReference type="Gene3D" id="3.30.470.20">
    <property type="entry name" value="ATP-grasp fold, B domain"/>
    <property type="match status" value="1"/>
</dbReference>
<comment type="cofactor">
    <cofactor evidence="1">
        <name>Mn(2+)</name>
        <dbReference type="ChEBI" id="CHEBI:29035"/>
    </cofactor>
</comment>
<sequence length="472" mass="51194">MGQFELGWEEWLALPDLGLPAIKAKVDTGAKTSALHASVIEPFGPSTKPQVRFLIQPNPADPNLEITCSARVIDRREVTSSNGDTELRYVIETDVQMGKRRWPIQLTLSNRESMTYRMLFGRAAIQPDMIVNPNVSFSQPVLDFARYGSLPKRTPVKRPLRIALLTREPNNYSSKRLMEAAEARGHVIEAIDTARCYMQIGTLDPEVHYDGKALARFDAVIPRIGASITDYGMAVLRQFSNTGAFCLNGAGAIGRSRDKLLAHQLLARAKIDMPITAFAHSPKDTKDLISLAGGAPVVVKLLSSTQGKGVVLAETRKAAESLVDAFRGLEANFLVQEFVAEAAGADTRCFVIGNKVVGGMKRQAAKGEFRSNLHRGGTASAVKLTPAEREVARDAAKVLGLRVAGVDLLQTDDGPKVLEVNSSPGLQGIEGASGKDIAGMIIEHLERQVRPLAKVRETTGRTGRTGRRVNVN</sequence>
<dbReference type="EC" id="6.3.2.-" evidence="11"/>
<dbReference type="InterPro" id="IPR008503">
    <property type="entry name" value="Asp_endopeptidase"/>
</dbReference>
<evidence type="ECO:0000256" key="4">
    <source>
        <dbReference type="ARBA" id="ARBA00022741"/>
    </source>
</evidence>
<evidence type="ECO:0000256" key="6">
    <source>
        <dbReference type="ARBA" id="ARBA00022842"/>
    </source>
</evidence>
<dbReference type="PROSITE" id="PS50975">
    <property type="entry name" value="ATP_GRASP"/>
    <property type="match status" value="1"/>
</dbReference>
<keyword evidence="4 11" id="KW-0547">Nucleotide-binding</keyword>
<dbReference type="GO" id="GO:0046872">
    <property type="term" value="F:metal ion binding"/>
    <property type="evidence" value="ECO:0007669"/>
    <property type="project" value="UniProtKB-KW"/>
</dbReference>
<feature type="binding site" evidence="11">
    <location>
        <position position="421"/>
    </location>
    <ligand>
        <name>Mn(2+)</name>
        <dbReference type="ChEBI" id="CHEBI:29035"/>
        <label>2</label>
    </ligand>
</feature>
<dbReference type="HAMAP" id="MF_01552">
    <property type="entry name" value="RimK"/>
    <property type="match status" value="1"/>
</dbReference>
<evidence type="ECO:0000313" key="14">
    <source>
        <dbReference type="Proteomes" id="UP000024942"/>
    </source>
</evidence>
<dbReference type="Proteomes" id="UP000024942">
    <property type="component" value="Unassembled WGS sequence"/>
</dbReference>
<feature type="binding site" evidence="11">
    <location>
        <position position="407"/>
    </location>
    <ligand>
        <name>Mg(2+)</name>
        <dbReference type="ChEBI" id="CHEBI:18420"/>
        <label>1</label>
    </ligand>
</feature>
<dbReference type="InterPro" id="IPR013651">
    <property type="entry name" value="ATP-grasp_RimK-type"/>
</dbReference>
<proteinExistence type="inferred from homology"/>
<dbReference type="EMBL" id="ARYL01000013">
    <property type="protein sequence ID" value="KDA02534.1"/>
    <property type="molecule type" value="Genomic_DNA"/>
</dbReference>
<dbReference type="InterPro" id="IPR023533">
    <property type="entry name" value="RimK"/>
</dbReference>
<dbReference type="RefSeq" id="WP_035538035.1">
    <property type="nucleotide sequence ID" value="NZ_ARYL01000013.1"/>
</dbReference>
<dbReference type="GO" id="GO:0005524">
    <property type="term" value="F:ATP binding"/>
    <property type="evidence" value="ECO:0007669"/>
    <property type="project" value="UniProtKB-UniRule"/>
</dbReference>
<feature type="binding site" evidence="11">
    <location>
        <position position="407"/>
    </location>
    <ligand>
        <name>Mn(2+)</name>
        <dbReference type="ChEBI" id="CHEBI:29035"/>
        <label>1</label>
    </ligand>
</feature>
<reference evidence="13 14" key="1">
    <citation type="journal article" date="2014" name="Antonie Van Leeuwenhoek">
        <title>Hyphomonas beringensis sp. nov. and Hyphomonas chukchiensis sp. nov., isolated from surface seawater of the Bering Sea and Chukchi Sea.</title>
        <authorList>
            <person name="Li C."/>
            <person name="Lai Q."/>
            <person name="Li G."/>
            <person name="Dong C."/>
            <person name="Wang J."/>
            <person name="Liao Y."/>
            <person name="Shao Z."/>
        </authorList>
    </citation>
    <scope>NUCLEOTIDE SEQUENCE [LARGE SCALE GENOMIC DNA]</scope>
    <source>
        <strain evidence="13 14">SCH89</strain>
    </source>
</reference>
<dbReference type="SUPFAM" id="SSF50630">
    <property type="entry name" value="Acid proteases"/>
    <property type="match status" value="1"/>
</dbReference>
<dbReference type="InterPro" id="IPR021109">
    <property type="entry name" value="Peptidase_aspartic_dom_sf"/>
</dbReference>
<feature type="binding site" evidence="11">
    <location>
        <position position="419"/>
    </location>
    <ligand>
        <name>Mg(2+)</name>
        <dbReference type="ChEBI" id="CHEBI:18420"/>
        <label>1</label>
    </ligand>
</feature>
<evidence type="ECO:0000259" key="12">
    <source>
        <dbReference type="PROSITE" id="PS50975"/>
    </source>
</evidence>
<evidence type="ECO:0000256" key="8">
    <source>
        <dbReference type="ARBA" id="ARBA00023211"/>
    </source>
</evidence>
<dbReference type="Pfam" id="PF08443">
    <property type="entry name" value="RimK"/>
    <property type="match status" value="1"/>
</dbReference>
<feature type="binding site" evidence="11">
    <location>
        <position position="421"/>
    </location>
    <ligand>
        <name>Mg(2+)</name>
        <dbReference type="ChEBI" id="CHEBI:18420"/>
        <label>2</label>
    </ligand>
</feature>
<evidence type="ECO:0000256" key="2">
    <source>
        <dbReference type="ARBA" id="ARBA00022598"/>
    </source>
</evidence>
<dbReference type="eggNOG" id="COG0189">
    <property type="taxonomic scope" value="Bacteria"/>
</dbReference>
<gene>
    <name evidence="11" type="primary">rimK</name>
    <name evidence="13" type="ORF">HOC_09949</name>
</gene>